<accession>A0ABW2W2G0</accession>
<evidence type="ECO:0000313" key="3">
    <source>
        <dbReference type="EMBL" id="MFD0289698.1"/>
    </source>
</evidence>
<sequence>MAMQMSETYAESVAVVLPVILLAAVVEMRAFEQQTRTWWAEVFAPFVAAARTVPGGGRKWTDDARKEARSHIERLARHDVRFANARVLSGFMGGKFLATMLIGGWWCLAAGLMVVTEMRMLWWLTQQEPAADPDLAAFGIAATGAGLAMLVVAPVVRVLTLQVVPLRVSTMWQLWQETRRPAAEIDKAQGEAGTPATAPQPVESEDDGLPQKALPAD</sequence>
<evidence type="ECO:0000313" key="4">
    <source>
        <dbReference type="Proteomes" id="UP001596957"/>
    </source>
</evidence>
<evidence type="ECO:0000256" key="2">
    <source>
        <dbReference type="SAM" id="Phobius"/>
    </source>
</evidence>
<gene>
    <name evidence="3" type="ORF">ACFQZP_50590</name>
</gene>
<dbReference type="RefSeq" id="WP_381263574.1">
    <property type="nucleotide sequence ID" value="NZ_JBHTBI010000080.1"/>
</dbReference>
<proteinExistence type="predicted"/>
<feature type="region of interest" description="Disordered" evidence="1">
    <location>
        <begin position="183"/>
        <end position="217"/>
    </location>
</feature>
<feature type="transmembrane region" description="Helical" evidence="2">
    <location>
        <begin position="135"/>
        <end position="159"/>
    </location>
</feature>
<keyword evidence="2" id="KW-0812">Transmembrane</keyword>
<keyword evidence="4" id="KW-1185">Reference proteome</keyword>
<protein>
    <submittedName>
        <fullName evidence="3">Uncharacterized protein</fullName>
    </submittedName>
</protein>
<organism evidence="3 4">
    <name type="scientific">Streptomyces lutosisoli</name>
    <dbReference type="NCBI Taxonomy" id="2665721"/>
    <lineage>
        <taxon>Bacteria</taxon>
        <taxon>Bacillati</taxon>
        <taxon>Actinomycetota</taxon>
        <taxon>Actinomycetes</taxon>
        <taxon>Kitasatosporales</taxon>
        <taxon>Streptomycetaceae</taxon>
        <taxon>Streptomyces</taxon>
    </lineage>
</organism>
<dbReference type="EMBL" id="JBHTEC010000011">
    <property type="protein sequence ID" value="MFD0289698.1"/>
    <property type="molecule type" value="Genomic_DNA"/>
</dbReference>
<dbReference type="Proteomes" id="UP001596957">
    <property type="component" value="Unassembled WGS sequence"/>
</dbReference>
<reference evidence="4" key="1">
    <citation type="journal article" date="2019" name="Int. J. Syst. Evol. Microbiol.">
        <title>The Global Catalogue of Microorganisms (GCM) 10K type strain sequencing project: providing services to taxonomists for standard genome sequencing and annotation.</title>
        <authorList>
            <consortium name="The Broad Institute Genomics Platform"/>
            <consortium name="The Broad Institute Genome Sequencing Center for Infectious Disease"/>
            <person name="Wu L."/>
            <person name="Ma J."/>
        </authorList>
    </citation>
    <scope>NUCLEOTIDE SEQUENCE [LARGE SCALE GENOMIC DNA]</scope>
    <source>
        <strain evidence="4">CGMCC 4.7198</strain>
    </source>
</reference>
<evidence type="ECO:0000256" key="1">
    <source>
        <dbReference type="SAM" id="MobiDB-lite"/>
    </source>
</evidence>
<keyword evidence="2" id="KW-0472">Membrane</keyword>
<name>A0ABW2W2G0_9ACTN</name>
<comment type="caution">
    <text evidence="3">The sequence shown here is derived from an EMBL/GenBank/DDBJ whole genome shotgun (WGS) entry which is preliminary data.</text>
</comment>
<keyword evidence="2" id="KW-1133">Transmembrane helix</keyword>
<feature type="transmembrane region" description="Helical" evidence="2">
    <location>
        <begin position="96"/>
        <end position="115"/>
    </location>
</feature>